<evidence type="ECO:0000313" key="2">
    <source>
        <dbReference type="Proteomes" id="UP000662783"/>
    </source>
</evidence>
<gene>
    <name evidence="1" type="ORF">JR347_14765</name>
</gene>
<name>A0A975A036_9BACT</name>
<evidence type="ECO:0000313" key="1">
    <source>
        <dbReference type="EMBL" id="QSE96846.1"/>
    </source>
</evidence>
<sequence length="85" mass="9702">MNYKLSLKSKRLVSGKCQVKFVVSDSKTDLLYGYVLSEAGATLKDVVGKIETEVKLTQSSDQIYHNHLYNLHSKQQPRDILIFKN</sequence>
<keyword evidence="2" id="KW-1185">Reference proteome</keyword>
<dbReference type="AlphaFoldDB" id="A0A975A036"/>
<dbReference type="RefSeq" id="WP_205721360.1">
    <property type="nucleotide sequence ID" value="NZ_CP070608.1"/>
</dbReference>
<dbReference type="Proteomes" id="UP000662783">
    <property type="component" value="Chromosome"/>
</dbReference>
<dbReference type="EMBL" id="CP070608">
    <property type="protein sequence ID" value="QSE96846.1"/>
    <property type="molecule type" value="Genomic_DNA"/>
</dbReference>
<reference evidence="1" key="1">
    <citation type="submission" date="2021-02" db="EMBL/GenBank/DDBJ databases">
        <title>Fulvivirga sp. S481 isolated from sea water.</title>
        <authorList>
            <person name="Bae S.S."/>
            <person name="Baek K."/>
        </authorList>
    </citation>
    <scope>NUCLEOTIDE SEQUENCE</scope>
    <source>
        <strain evidence="1">S481</strain>
    </source>
</reference>
<dbReference type="KEGG" id="fuv:JR347_14765"/>
<accession>A0A975A036</accession>
<organism evidence="1 2">
    <name type="scientific">Fulvivirga lutea</name>
    <dbReference type="NCBI Taxonomy" id="2810512"/>
    <lineage>
        <taxon>Bacteria</taxon>
        <taxon>Pseudomonadati</taxon>
        <taxon>Bacteroidota</taxon>
        <taxon>Cytophagia</taxon>
        <taxon>Cytophagales</taxon>
        <taxon>Fulvivirgaceae</taxon>
        <taxon>Fulvivirga</taxon>
    </lineage>
</organism>
<proteinExistence type="predicted"/>
<protein>
    <submittedName>
        <fullName evidence="1">Uncharacterized protein</fullName>
    </submittedName>
</protein>